<dbReference type="VEuPathDB" id="FungiDB:ASPBRDRAFT_48104"/>
<dbReference type="EMBL" id="KV878695">
    <property type="protein sequence ID" value="OJJ67076.1"/>
    <property type="molecule type" value="Genomic_DNA"/>
</dbReference>
<dbReference type="AlphaFoldDB" id="A0A1L9U5X6"/>
<evidence type="ECO:0000313" key="3">
    <source>
        <dbReference type="Proteomes" id="UP000184499"/>
    </source>
</evidence>
<protein>
    <recommendedName>
        <fullName evidence="1">F-box domain-containing protein</fullName>
    </recommendedName>
</protein>
<dbReference type="SUPFAM" id="SSF81383">
    <property type="entry name" value="F-box domain"/>
    <property type="match status" value="1"/>
</dbReference>
<name>A0A1L9U5X6_ASPBC</name>
<dbReference type="OrthoDB" id="5279008at2759"/>
<dbReference type="Pfam" id="PF12937">
    <property type="entry name" value="F-box-like"/>
    <property type="match status" value="1"/>
</dbReference>
<dbReference type="InterPro" id="IPR036047">
    <property type="entry name" value="F-box-like_dom_sf"/>
</dbReference>
<reference evidence="3" key="1">
    <citation type="journal article" date="2017" name="Genome Biol.">
        <title>Comparative genomics reveals high biological diversity and specific adaptations in the industrially and medically important fungal genus Aspergillus.</title>
        <authorList>
            <person name="de Vries R.P."/>
            <person name="Riley R."/>
            <person name="Wiebenga A."/>
            <person name="Aguilar-Osorio G."/>
            <person name="Amillis S."/>
            <person name="Uchima C.A."/>
            <person name="Anderluh G."/>
            <person name="Asadollahi M."/>
            <person name="Askin M."/>
            <person name="Barry K."/>
            <person name="Battaglia E."/>
            <person name="Bayram O."/>
            <person name="Benocci T."/>
            <person name="Braus-Stromeyer S.A."/>
            <person name="Caldana C."/>
            <person name="Canovas D."/>
            <person name="Cerqueira G.C."/>
            <person name="Chen F."/>
            <person name="Chen W."/>
            <person name="Choi C."/>
            <person name="Clum A."/>
            <person name="Dos Santos R.A."/>
            <person name="Damasio A.R."/>
            <person name="Diallinas G."/>
            <person name="Emri T."/>
            <person name="Fekete E."/>
            <person name="Flipphi M."/>
            <person name="Freyberg S."/>
            <person name="Gallo A."/>
            <person name="Gournas C."/>
            <person name="Habgood R."/>
            <person name="Hainaut M."/>
            <person name="Harispe M.L."/>
            <person name="Henrissat B."/>
            <person name="Hilden K.S."/>
            <person name="Hope R."/>
            <person name="Hossain A."/>
            <person name="Karabika E."/>
            <person name="Karaffa L."/>
            <person name="Karanyi Z."/>
            <person name="Krasevec N."/>
            <person name="Kuo A."/>
            <person name="Kusch H."/>
            <person name="LaButti K."/>
            <person name="Lagendijk E.L."/>
            <person name="Lapidus A."/>
            <person name="Levasseur A."/>
            <person name="Lindquist E."/>
            <person name="Lipzen A."/>
            <person name="Logrieco A.F."/>
            <person name="MacCabe A."/>
            <person name="Maekelae M.R."/>
            <person name="Malavazi I."/>
            <person name="Melin P."/>
            <person name="Meyer V."/>
            <person name="Mielnichuk N."/>
            <person name="Miskei M."/>
            <person name="Molnar A.P."/>
            <person name="Mule G."/>
            <person name="Ngan C.Y."/>
            <person name="Orejas M."/>
            <person name="Orosz E."/>
            <person name="Ouedraogo J.P."/>
            <person name="Overkamp K.M."/>
            <person name="Park H.-S."/>
            <person name="Perrone G."/>
            <person name="Piumi F."/>
            <person name="Punt P.J."/>
            <person name="Ram A.F."/>
            <person name="Ramon A."/>
            <person name="Rauscher S."/>
            <person name="Record E."/>
            <person name="Riano-Pachon D.M."/>
            <person name="Robert V."/>
            <person name="Roehrig J."/>
            <person name="Ruller R."/>
            <person name="Salamov A."/>
            <person name="Salih N.S."/>
            <person name="Samson R.A."/>
            <person name="Sandor E."/>
            <person name="Sanguinetti M."/>
            <person name="Schuetze T."/>
            <person name="Sepcic K."/>
            <person name="Shelest E."/>
            <person name="Sherlock G."/>
            <person name="Sophianopoulou V."/>
            <person name="Squina F.M."/>
            <person name="Sun H."/>
            <person name="Susca A."/>
            <person name="Todd R.B."/>
            <person name="Tsang A."/>
            <person name="Unkles S.E."/>
            <person name="van de Wiele N."/>
            <person name="van Rossen-Uffink D."/>
            <person name="Oliveira J.V."/>
            <person name="Vesth T.C."/>
            <person name="Visser J."/>
            <person name="Yu J.-H."/>
            <person name="Zhou M."/>
            <person name="Andersen M.R."/>
            <person name="Archer D.B."/>
            <person name="Baker S.E."/>
            <person name="Benoit I."/>
            <person name="Brakhage A.A."/>
            <person name="Braus G.H."/>
            <person name="Fischer R."/>
            <person name="Frisvad J.C."/>
            <person name="Goldman G.H."/>
            <person name="Houbraken J."/>
            <person name="Oakley B."/>
            <person name="Pocsi I."/>
            <person name="Scazzocchio C."/>
            <person name="Seiboth B."/>
            <person name="vanKuyk P.A."/>
            <person name="Wortman J."/>
            <person name="Dyer P.S."/>
            <person name="Grigoriev I.V."/>
        </authorList>
    </citation>
    <scope>NUCLEOTIDE SEQUENCE [LARGE SCALE GENOMIC DNA]</scope>
    <source>
        <strain evidence="3">CBS 101740 / IMI 381727 / IBT 21946</strain>
    </source>
</reference>
<proteinExistence type="predicted"/>
<dbReference type="Proteomes" id="UP000184499">
    <property type="component" value="Unassembled WGS sequence"/>
</dbReference>
<gene>
    <name evidence="2" type="ORF">ASPBRDRAFT_48104</name>
</gene>
<evidence type="ECO:0000313" key="2">
    <source>
        <dbReference type="EMBL" id="OJJ67076.1"/>
    </source>
</evidence>
<dbReference type="GeneID" id="93578508"/>
<dbReference type="PROSITE" id="PS50181">
    <property type="entry name" value="FBOX"/>
    <property type="match status" value="1"/>
</dbReference>
<accession>A0A1L9U5X6</accession>
<feature type="domain" description="F-box" evidence="1">
    <location>
        <begin position="8"/>
        <end position="57"/>
    </location>
</feature>
<keyword evidence="3" id="KW-1185">Reference proteome</keyword>
<sequence>MPEIDCGKMPITSLPLEILTHICEHLEPQEWGALRITCHQMHRNTLEAYATRFFKSLSLLLTREGLDHLQEVAASGTLRRWVQEIWIIPNLFEGWPQKDKETYKYLGLAGRRQRRILRMMRGEKEEPTSTNAEAELDALFTAYEATLAEHRAILDSELFGVLETCLPRLENVTTVGLRSYPIEYLLLKADYRSFRCLGLRELKKFNTDDIRVHLTWASFRKGMLSIALGLAISQALHAIIKSNRKLQSLHTCGNYACGVNLGSLTLPESRYNLLLPLLSDLTNLHMCIRIKDQEEDIFDEDTFKRLLDILVTVAPKLKSLTFGQWNPWEELSPMYFQDLSEKIRFSQLEEVQLHWIEVTVDTLRKFLHTAAPTLKRLRMSMVSLTDPIIAARDPGPITEERSSWGSSLSTAVTNEIKQLWMRTFEFLADNLKLQFVQFSKLGYRGREIKLQDDLYMERGQPDAPPDSCTQPSIDLKDIYSNPKGSHLLDFYFDAGRASIPLKRWIMQLQMEMCNPLDSGPCRLPGTSGMSFNREGMRTIISSYPAGHVPLNPPQRQMAISRFAA</sequence>
<dbReference type="RefSeq" id="XP_067474325.1">
    <property type="nucleotide sequence ID" value="XM_067626020.1"/>
</dbReference>
<organism evidence="2 3">
    <name type="scientific">Aspergillus brasiliensis (strain CBS 101740 / IMI 381727 / IBT 21946)</name>
    <dbReference type="NCBI Taxonomy" id="767769"/>
    <lineage>
        <taxon>Eukaryota</taxon>
        <taxon>Fungi</taxon>
        <taxon>Dikarya</taxon>
        <taxon>Ascomycota</taxon>
        <taxon>Pezizomycotina</taxon>
        <taxon>Eurotiomycetes</taxon>
        <taxon>Eurotiomycetidae</taxon>
        <taxon>Eurotiales</taxon>
        <taxon>Aspergillaceae</taxon>
        <taxon>Aspergillus</taxon>
        <taxon>Aspergillus subgen. Circumdati</taxon>
    </lineage>
</organism>
<evidence type="ECO:0000259" key="1">
    <source>
        <dbReference type="PROSITE" id="PS50181"/>
    </source>
</evidence>
<dbReference type="InterPro" id="IPR001810">
    <property type="entry name" value="F-box_dom"/>
</dbReference>
<dbReference type="OMA" id="MEMCNPL"/>
<dbReference type="CDD" id="cd09917">
    <property type="entry name" value="F-box_SF"/>
    <property type="match status" value="1"/>
</dbReference>